<dbReference type="PROSITE" id="PS51257">
    <property type="entry name" value="PROKAR_LIPOPROTEIN"/>
    <property type="match status" value="1"/>
</dbReference>
<keyword evidence="2" id="KW-0964">Secreted</keyword>
<dbReference type="InterPro" id="IPR017996">
    <property type="entry name" value="MRJP/yellow-related"/>
</dbReference>
<sequence>MRRLTSILPAAAFLALAACNSTTKPDKPETLATAAPPAVPTSESAKSLVAVASSDTIWNGVTVSDDDRKFVLFPHNEGDRGTRIGELQADGTVRAFPNRAWNSWGPNDPAAASKFVRANSLRFGPDGNLWIVDTGTPKSDAAPVDHGPKLLAFDIKTNQLLKSIPLDKYVKKKSFVDDLRFHGDMIYVTDAGAPGLIVLNQKTGRGHRLLDDDTTTTARRPMLGEGKKMVKPNGDDVALHADQMEVSPDGKYYYFQTAAGPMYRVETQYLDDPNITSEALAKRVTYFFNSPTCGGTTIDASGNLYVTDANEKRILKVTPTGQRSVLVQDPRLIWADALWIDHAGNLWIPAAQINRTAGQQKGVQTVAFPVQLFKMPIGAKPFRD</sequence>
<feature type="signal peptide" evidence="4">
    <location>
        <begin position="1"/>
        <end position="17"/>
    </location>
</feature>
<protein>
    <submittedName>
        <fullName evidence="5">Sugar lactone lactonase YvrE</fullName>
    </submittedName>
</protein>
<dbReference type="Proteomes" id="UP000779507">
    <property type="component" value="Unassembled WGS sequence"/>
</dbReference>
<dbReference type="PANTHER" id="PTHR10009">
    <property type="entry name" value="PROTEIN YELLOW-RELATED"/>
    <property type="match status" value="1"/>
</dbReference>
<keyword evidence="4" id="KW-0732">Signal</keyword>
<dbReference type="RefSeq" id="WP_173811778.1">
    <property type="nucleotide sequence ID" value="NZ_JABSNP010000024.1"/>
</dbReference>
<feature type="chain" id="PRO_5046246803" evidence="4">
    <location>
        <begin position="18"/>
        <end position="384"/>
    </location>
</feature>
<evidence type="ECO:0000256" key="4">
    <source>
        <dbReference type="SAM" id="SignalP"/>
    </source>
</evidence>
<dbReference type="PANTHER" id="PTHR10009:SF18">
    <property type="entry name" value="PROTEIN YELLOW-LIKE PROTEIN"/>
    <property type="match status" value="1"/>
</dbReference>
<accession>A0ABX2FW52</accession>
<evidence type="ECO:0000313" key="5">
    <source>
        <dbReference type="EMBL" id="NRT21018.1"/>
    </source>
</evidence>
<proteinExistence type="predicted"/>
<name>A0ABX2FW52_9BACT</name>
<evidence type="ECO:0000256" key="2">
    <source>
        <dbReference type="ARBA" id="ARBA00022525"/>
    </source>
</evidence>
<evidence type="ECO:0000256" key="1">
    <source>
        <dbReference type="ARBA" id="ARBA00004613"/>
    </source>
</evidence>
<organism evidence="5 6">
    <name type="scientific">Hymenobacter caeli</name>
    <dbReference type="NCBI Taxonomy" id="2735894"/>
    <lineage>
        <taxon>Bacteria</taxon>
        <taxon>Pseudomonadati</taxon>
        <taxon>Bacteroidota</taxon>
        <taxon>Cytophagia</taxon>
        <taxon>Cytophagales</taxon>
        <taxon>Hymenobacteraceae</taxon>
        <taxon>Hymenobacter</taxon>
    </lineage>
</organism>
<keyword evidence="6" id="KW-1185">Reference proteome</keyword>
<dbReference type="InterPro" id="IPR011042">
    <property type="entry name" value="6-blade_b-propeller_TolB-like"/>
</dbReference>
<feature type="region of interest" description="Disordered" evidence="3">
    <location>
        <begin position="24"/>
        <end position="43"/>
    </location>
</feature>
<comment type="caution">
    <text evidence="5">The sequence shown here is derived from an EMBL/GenBank/DDBJ whole genome shotgun (WGS) entry which is preliminary data.</text>
</comment>
<evidence type="ECO:0000313" key="6">
    <source>
        <dbReference type="Proteomes" id="UP000779507"/>
    </source>
</evidence>
<reference evidence="5 6" key="1">
    <citation type="submission" date="2020-05" db="EMBL/GenBank/DDBJ databases">
        <title>Genomic Encyclopedia of Type Strains, Phase IV (KMG-V): Genome sequencing to study the core and pangenomes of soil and plant-associated prokaryotes.</title>
        <authorList>
            <person name="Whitman W."/>
        </authorList>
    </citation>
    <scope>NUCLEOTIDE SEQUENCE [LARGE SCALE GENOMIC DNA]</scope>
    <source>
        <strain evidence="5 6">9A</strain>
    </source>
</reference>
<comment type="subcellular location">
    <subcellularLocation>
        <location evidence="1">Secreted</location>
    </subcellularLocation>
</comment>
<gene>
    <name evidence="5" type="ORF">HNP98_003863</name>
</gene>
<dbReference type="Gene3D" id="2.120.10.30">
    <property type="entry name" value="TolB, C-terminal domain"/>
    <property type="match status" value="1"/>
</dbReference>
<evidence type="ECO:0000256" key="3">
    <source>
        <dbReference type="SAM" id="MobiDB-lite"/>
    </source>
</evidence>
<feature type="compositionally biased region" description="Low complexity" evidence="3">
    <location>
        <begin position="30"/>
        <end position="43"/>
    </location>
</feature>
<dbReference type="SUPFAM" id="SSF63829">
    <property type="entry name" value="Calcium-dependent phosphotriesterase"/>
    <property type="match status" value="1"/>
</dbReference>
<dbReference type="EMBL" id="JABSNP010000024">
    <property type="protein sequence ID" value="NRT21018.1"/>
    <property type="molecule type" value="Genomic_DNA"/>
</dbReference>
<dbReference type="Pfam" id="PF03022">
    <property type="entry name" value="MRJP"/>
    <property type="match status" value="1"/>
</dbReference>